<dbReference type="RefSeq" id="WP_120723743.1">
    <property type="nucleotide sequence ID" value="NZ_CP032698.1"/>
</dbReference>
<name>A0A387HPY2_9ACTN</name>
<feature type="domain" description="DUF4097" evidence="2">
    <location>
        <begin position="121"/>
        <end position="248"/>
    </location>
</feature>
<protein>
    <recommendedName>
        <fullName evidence="2">DUF4097 domain-containing protein</fullName>
    </recommendedName>
</protein>
<reference evidence="3 4" key="1">
    <citation type="submission" date="2018-10" db="EMBL/GenBank/DDBJ databases">
        <title>Relationship between Morphology and Antimicrobial Activity in Streptomyces.</title>
        <authorList>
            <person name="Kang H.J."/>
            <person name="Kim S.B."/>
        </authorList>
    </citation>
    <scope>NUCLEOTIDE SEQUENCE [LARGE SCALE GENOMIC DNA]</scope>
    <source>
        <strain evidence="3 4">BH38</strain>
    </source>
</reference>
<evidence type="ECO:0000259" key="2">
    <source>
        <dbReference type="Pfam" id="PF13349"/>
    </source>
</evidence>
<proteinExistence type="predicted"/>
<keyword evidence="1" id="KW-0732">Signal</keyword>
<evidence type="ECO:0000313" key="4">
    <source>
        <dbReference type="Proteomes" id="UP000271554"/>
    </source>
</evidence>
<accession>A0A387HPY2</accession>
<dbReference type="OrthoDB" id="5243271at2"/>
<feature type="signal peptide" evidence="1">
    <location>
        <begin position="1"/>
        <end position="33"/>
    </location>
</feature>
<dbReference type="InterPro" id="IPR025164">
    <property type="entry name" value="Toastrack_DUF4097"/>
</dbReference>
<evidence type="ECO:0000313" key="3">
    <source>
        <dbReference type="EMBL" id="AYG83148.1"/>
    </source>
</evidence>
<dbReference type="Proteomes" id="UP000271554">
    <property type="component" value="Chromosome"/>
</dbReference>
<sequence length="252" mass="25865">MGFHCRTALLATVGAGVVALALTGCASSDPANAPVEHKNFAFAGKALTIEGSSSTVVVRSADVRDVEVARQVDGWVAFGSGPDADWRLEQGTLSLSVKCSGAVKDCGARHEVTVPRGVAVTVRSDDGRIEASGFDTPLTIASDNGRVSVTNSSGPLDLTSHNGRIEGEGLRAKTVRAASDSGRVSLAFAVVPDSVEATSDDGRVDLAVPKDTYKVTAGSDDGRVAVTVARSDSSTHALTARSDNGRVTVRNG</sequence>
<keyword evidence="4" id="KW-1185">Reference proteome</keyword>
<evidence type="ECO:0000256" key="1">
    <source>
        <dbReference type="SAM" id="SignalP"/>
    </source>
</evidence>
<dbReference type="PROSITE" id="PS51257">
    <property type="entry name" value="PROKAR_LIPOPROTEIN"/>
    <property type="match status" value="1"/>
</dbReference>
<gene>
    <name evidence="3" type="ORF">DWB77_05343</name>
</gene>
<organism evidence="3 4">
    <name type="scientific">Streptomyces hundungensis</name>
    <dbReference type="NCBI Taxonomy" id="1077946"/>
    <lineage>
        <taxon>Bacteria</taxon>
        <taxon>Bacillati</taxon>
        <taxon>Actinomycetota</taxon>
        <taxon>Actinomycetes</taxon>
        <taxon>Kitasatosporales</taxon>
        <taxon>Streptomycetaceae</taxon>
        <taxon>Streptomyces</taxon>
    </lineage>
</organism>
<dbReference type="Pfam" id="PF13349">
    <property type="entry name" value="DUF4097"/>
    <property type="match status" value="1"/>
</dbReference>
<feature type="chain" id="PRO_5017202971" description="DUF4097 domain-containing protein" evidence="1">
    <location>
        <begin position="34"/>
        <end position="252"/>
    </location>
</feature>
<dbReference type="EMBL" id="CP032698">
    <property type="protein sequence ID" value="AYG83148.1"/>
    <property type="molecule type" value="Genomic_DNA"/>
</dbReference>
<dbReference type="AlphaFoldDB" id="A0A387HPY2"/>
<dbReference type="KEGG" id="shun:DWB77_05343"/>